<evidence type="ECO:0000256" key="1">
    <source>
        <dbReference type="SAM" id="MobiDB-lite"/>
    </source>
</evidence>
<protein>
    <submittedName>
        <fullName evidence="2">Uncharacterized protein</fullName>
    </submittedName>
</protein>
<evidence type="ECO:0000313" key="2">
    <source>
        <dbReference type="EMBL" id="KAG8060824.1"/>
    </source>
</evidence>
<dbReference type="EMBL" id="JAAALK010000287">
    <property type="protein sequence ID" value="KAG8060824.1"/>
    <property type="molecule type" value="Genomic_DNA"/>
</dbReference>
<accession>A0A8J5S5Z5</accession>
<comment type="caution">
    <text evidence="2">The sequence shown here is derived from an EMBL/GenBank/DDBJ whole genome shotgun (WGS) entry which is preliminary data.</text>
</comment>
<sequence>MAGSQILGTTTKPMLTEALAVEYRAIGRSSPRYGGALHLTADPARIKDPRGHAEGSGAGDTVKDRTKTLTEIQGLRGNSEDSLVGGQIRDP</sequence>
<proteinExistence type="predicted"/>
<gene>
    <name evidence="2" type="ORF">GUJ93_ZPchr0002g23636</name>
</gene>
<reference evidence="2" key="1">
    <citation type="journal article" date="2021" name="bioRxiv">
        <title>Whole Genome Assembly and Annotation of Northern Wild Rice, Zizania palustris L., Supports a Whole Genome Duplication in the Zizania Genus.</title>
        <authorList>
            <person name="Haas M."/>
            <person name="Kono T."/>
            <person name="Macchietto M."/>
            <person name="Millas R."/>
            <person name="McGilp L."/>
            <person name="Shao M."/>
            <person name="Duquette J."/>
            <person name="Hirsch C.N."/>
            <person name="Kimball J."/>
        </authorList>
    </citation>
    <scope>NUCLEOTIDE SEQUENCE</scope>
    <source>
        <tissue evidence="2">Fresh leaf tissue</tissue>
    </source>
</reference>
<evidence type="ECO:0000313" key="3">
    <source>
        <dbReference type="Proteomes" id="UP000729402"/>
    </source>
</evidence>
<feature type="region of interest" description="Disordered" evidence="1">
    <location>
        <begin position="41"/>
        <end position="91"/>
    </location>
</feature>
<dbReference type="Proteomes" id="UP000729402">
    <property type="component" value="Unassembled WGS sequence"/>
</dbReference>
<reference evidence="2" key="2">
    <citation type="submission" date="2021-02" db="EMBL/GenBank/DDBJ databases">
        <authorList>
            <person name="Kimball J.A."/>
            <person name="Haas M.W."/>
            <person name="Macchietto M."/>
            <person name="Kono T."/>
            <person name="Duquette J."/>
            <person name="Shao M."/>
        </authorList>
    </citation>
    <scope>NUCLEOTIDE SEQUENCE</scope>
    <source>
        <tissue evidence="2">Fresh leaf tissue</tissue>
    </source>
</reference>
<feature type="compositionally biased region" description="Basic and acidic residues" evidence="1">
    <location>
        <begin position="44"/>
        <end position="53"/>
    </location>
</feature>
<organism evidence="2 3">
    <name type="scientific">Zizania palustris</name>
    <name type="common">Northern wild rice</name>
    <dbReference type="NCBI Taxonomy" id="103762"/>
    <lineage>
        <taxon>Eukaryota</taxon>
        <taxon>Viridiplantae</taxon>
        <taxon>Streptophyta</taxon>
        <taxon>Embryophyta</taxon>
        <taxon>Tracheophyta</taxon>
        <taxon>Spermatophyta</taxon>
        <taxon>Magnoliopsida</taxon>
        <taxon>Liliopsida</taxon>
        <taxon>Poales</taxon>
        <taxon>Poaceae</taxon>
        <taxon>BOP clade</taxon>
        <taxon>Oryzoideae</taxon>
        <taxon>Oryzeae</taxon>
        <taxon>Zizaniinae</taxon>
        <taxon>Zizania</taxon>
    </lineage>
</organism>
<name>A0A8J5S5Z5_ZIZPA</name>
<keyword evidence="3" id="KW-1185">Reference proteome</keyword>
<dbReference type="AlphaFoldDB" id="A0A8J5S5Z5"/>